<dbReference type="OrthoDB" id="6502630at2759"/>
<dbReference type="Pfam" id="PF08168">
    <property type="entry name" value="NOL11_N"/>
    <property type="match status" value="1"/>
</dbReference>
<dbReference type="InterPro" id="IPR011047">
    <property type="entry name" value="Quinoprotein_ADH-like_sf"/>
</dbReference>
<dbReference type="KEGG" id="lak:106178810"/>
<dbReference type="SUPFAM" id="SSF50998">
    <property type="entry name" value="Quinoprotein alcohol dehydrogenase-like"/>
    <property type="match status" value="1"/>
</dbReference>
<dbReference type="GO" id="GO:0005730">
    <property type="term" value="C:nucleolus"/>
    <property type="evidence" value="ECO:0007669"/>
    <property type="project" value="UniProtKB-SubCell"/>
</dbReference>
<dbReference type="Proteomes" id="UP000085678">
    <property type="component" value="Unplaced"/>
</dbReference>
<dbReference type="GO" id="GO:0003723">
    <property type="term" value="F:RNA binding"/>
    <property type="evidence" value="ECO:0007669"/>
    <property type="project" value="TreeGrafter"/>
</dbReference>
<protein>
    <submittedName>
        <fullName evidence="10">Nucleolar protein 11</fullName>
    </submittedName>
</protein>
<dbReference type="InterPro" id="IPR048897">
    <property type="entry name" value="Nol11_C"/>
</dbReference>
<keyword evidence="3" id="KW-0805">Transcription regulation</keyword>
<dbReference type="PANTHER" id="PTHR15633">
    <property type="entry name" value="NUCLEOLAR PROTEIN 11"/>
    <property type="match status" value="1"/>
</dbReference>
<keyword evidence="4" id="KW-0010">Activator</keyword>
<dbReference type="AlphaFoldDB" id="A0A1S3K4Q4"/>
<gene>
    <name evidence="10" type="primary">LOC106178810</name>
</gene>
<dbReference type="Pfam" id="PF20998">
    <property type="entry name" value="Nol11_C"/>
    <property type="match status" value="1"/>
</dbReference>
<evidence type="ECO:0000313" key="10">
    <source>
        <dbReference type="RefSeq" id="XP_013417613.1"/>
    </source>
</evidence>
<keyword evidence="5" id="KW-0804">Transcription</keyword>
<dbReference type="InParanoid" id="A0A1S3K4Q4"/>
<dbReference type="InterPro" id="IPR012584">
    <property type="entry name" value="NOL11_N"/>
</dbReference>
<keyword evidence="9" id="KW-1185">Reference proteome</keyword>
<dbReference type="OMA" id="IPYNCEV"/>
<keyword evidence="6" id="KW-0539">Nucleus</keyword>
<feature type="domain" description="Nucleolar protein 11 C-terminal" evidence="8">
    <location>
        <begin position="426"/>
        <end position="657"/>
    </location>
</feature>
<proteinExistence type="predicted"/>
<evidence type="ECO:0000256" key="3">
    <source>
        <dbReference type="ARBA" id="ARBA00023015"/>
    </source>
</evidence>
<keyword evidence="2" id="KW-0698">rRNA processing</keyword>
<evidence type="ECO:0000256" key="1">
    <source>
        <dbReference type="ARBA" id="ARBA00004604"/>
    </source>
</evidence>
<dbReference type="GeneID" id="106178810"/>
<evidence type="ECO:0000259" key="8">
    <source>
        <dbReference type="Pfam" id="PF20998"/>
    </source>
</evidence>
<comment type="subcellular location">
    <subcellularLocation>
        <location evidence="1">Nucleus</location>
        <location evidence="1">Nucleolus</location>
    </subcellularLocation>
</comment>
<dbReference type="RefSeq" id="XP_013417613.1">
    <property type="nucleotide sequence ID" value="XM_013562159.2"/>
</dbReference>
<feature type="domain" description="Nucleolar protein 11 N-terminal" evidence="7">
    <location>
        <begin position="6"/>
        <end position="320"/>
    </location>
</feature>
<evidence type="ECO:0000256" key="5">
    <source>
        <dbReference type="ARBA" id="ARBA00023163"/>
    </source>
</evidence>
<dbReference type="GO" id="GO:0030490">
    <property type="term" value="P:maturation of SSU-rRNA"/>
    <property type="evidence" value="ECO:0007669"/>
    <property type="project" value="InterPro"/>
</dbReference>
<dbReference type="InterPro" id="IPR042859">
    <property type="entry name" value="NOL11"/>
</dbReference>
<evidence type="ECO:0000259" key="7">
    <source>
        <dbReference type="Pfam" id="PF08168"/>
    </source>
</evidence>
<sequence length="658" mass="73273">MVERGFFLCTVSNAHNLIAVTRTASDSDNVIVSFKNEGVAIYKISDQKAILTWSTKKGQEITSPTHYMGDGRTLITVFNKQYIRIWNQEDAHIEQGKKYSGKGSIYKTLCLPTVDEPVIVFENGAVTQLADLKDPPDPVLYDDENILYCDGGGHDGKSYVLVLSRREVSGKFVIRALVHWIAVNSGSKMSESQLQSEAGDLLSFCLMDKKSPPEFLTLWSDGSLRSTRLTGSLDHTVKLHNIPDITPSSRMCSVGENHVAVSSLKAGENGEERIGLWNVKFGTLHSTQTLPTKMDEDKRIFCAGSHIFALCGKSIYAFPYTCPSSDLATSLGKYTTLRDLKETLVPKGTAWEGRNVILQESLNQNALSVLEQLVDAKKTPTAKSFTSAFNTLTKNTKKNQWQELASSLQMSKLIKRISEETRFWPQQEIKQLVLLGAVPSGLVSTLISVVVSHEDLSVLLDCHNHLTDIPEPAIVQCLKFYLKQEEATFSRCTKQLQQLGSSSLIENNRSNLEPPFGSEKAAFINLILTSVYNDVFILDSLRAIDFDQVLLLMKYLFYQLSSLSAALATHKSGSRWQPSLMQVVDWLSLLLDAHCQQLILSPDARTLLADLHQVVESQVQFYDELVSLEAILSQLKQKCGLPKKQCVGLYSIEVLHIL</sequence>
<accession>A0A1S3K4Q4</accession>
<organism evidence="9 10">
    <name type="scientific">Lingula anatina</name>
    <name type="common">Brachiopod</name>
    <name type="synonym">Lingula unguis</name>
    <dbReference type="NCBI Taxonomy" id="7574"/>
    <lineage>
        <taxon>Eukaryota</taxon>
        <taxon>Metazoa</taxon>
        <taxon>Spiralia</taxon>
        <taxon>Lophotrochozoa</taxon>
        <taxon>Brachiopoda</taxon>
        <taxon>Linguliformea</taxon>
        <taxon>Lingulata</taxon>
        <taxon>Lingulida</taxon>
        <taxon>Linguloidea</taxon>
        <taxon>Lingulidae</taxon>
        <taxon>Lingula</taxon>
    </lineage>
</organism>
<reference evidence="10" key="1">
    <citation type="submission" date="2025-08" db="UniProtKB">
        <authorList>
            <consortium name="RefSeq"/>
        </authorList>
    </citation>
    <scope>IDENTIFICATION</scope>
    <source>
        <tissue evidence="10">Gonads</tissue>
    </source>
</reference>
<evidence type="ECO:0000256" key="2">
    <source>
        <dbReference type="ARBA" id="ARBA00022552"/>
    </source>
</evidence>
<name>A0A1S3K4Q4_LINAN</name>
<dbReference type="FunCoup" id="A0A1S3K4Q4">
    <property type="interactions" value="338"/>
</dbReference>
<evidence type="ECO:0000256" key="4">
    <source>
        <dbReference type="ARBA" id="ARBA00023159"/>
    </source>
</evidence>
<evidence type="ECO:0000256" key="6">
    <source>
        <dbReference type="ARBA" id="ARBA00023242"/>
    </source>
</evidence>
<evidence type="ECO:0000313" key="9">
    <source>
        <dbReference type="Proteomes" id="UP000085678"/>
    </source>
</evidence>
<dbReference type="PANTHER" id="PTHR15633:SF2">
    <property type="entry name" value="NUCLEOLAR PROTEIN 11"/>
    <property type="match status" value="1"/>
</dbReference>